<keyword evidence="4" id="KW-1185">Reference proteome</keyword>
<organism evidence="3 4">
    <name type="scientific">Ramalina farinacea</name>
    <dbReference type="NCBI Taxonomy" id="258253"/>
    <lineage>
        <taxon>Eukaryota</taxon>
        <taxon>Fungi</taxon>
        <taxon>Dikarya</taxon>
        <taxon>Ascomycota</taxon>
        <taxon>Pezizomycotina</taxon>
        <taxon>Lecanoromycetes</taxon>
        <taxon>OSLEUM clade</taxon>
        <taxon>Lecanoromycetidae</taxon>
        <taxon>Lecanorales</taxon>
        <taxon>Lecanorineae</taxon>
        <taxon>Ramalinaceae</taxon>
        <taxon>Ramalina</taxon>
    </lineage>
</organism>
<evidence type="ECO:0000313" key="3">
    <source>
        <dbReference type="EMBL" id="MDI1487176.1"/>
    </source>
</evidence>
<keyword evidence="1" id="KW-1133">Transmembrane helix</keyword>
<keyword evidence="1" id="KW-0812">Transmembrane</keyword>
<feature type="transmembrane region" description="Helical" evidence="1">
    <location>
        <begin position="100"/>
        <end position="124"/>
    </location>
</feature>
<dbReference type="Pfam" id="PF03707">
    <property type="entry name" value="MHYT"/>
    <property type="match status" value="2"/>
</dbReference>
<comment type="caution">
    <text evidence="3">The sequence shown here is derived from an EMBL/GenBank/DDBJ whole genome shotgun (WGS) entry which is preliminary data.</text>
</comment>
<evidence type="ECO:0000313" key="4">
    <source>
        <dbReference type="Proteomes" id="UP001161017"/>
    </source>
</evidence>
<reference evidence="3" key="1">
    <citation type="journal article" date="2023" name="Genome Biol. Evol.">
        <title>First Whole Genome Sequence and Flow Cytometry Genome Size Data for the Lichen-Forming Fungus Ramalina farinacea (Ascomycota).</title>
        <authorList>
            <person name="Llewellyn T."/>
            <person name="Mian S."/>
            <person name="Hill R."/>
            <person name="Leitch I.J."/>
            <person name="Gaya E."/>
        </authorList>
    </citation>
    <scope>NUCLEOTIDE SEQUENCE</scope>
    <source>
        <strain evidence="3">LIQ254RAFAR</strain>
    </source>
</reference>
<feature type="transmembrane region" description="Helical" evidence="1">
    <location>
        <begin position="67"/>
        <end position="88"/>
    </location>
</feature>
<keyword evidence="1" id="KW-0472">Membrane</keyword>
<proteinExistence type="predicted"/>
<dbReference type="InterPro" id="IPR005330">
    <property type="entry name" value="MHYT_dom"/>
</dbReference>
<gene>
    <name evidence="3" type="ORF">OHK93_006444</name>
</gene>
<accession>A0AA43QIJ7</accession>
<dbReference type="PROSITE" id="PS50924">
    <property type="entry name" value="MHYT"/>
    <property type="match status" value="1"/>
</dbReference>
<dbReference type="AlphaFoldDB" id="A0AA43QIJ7"/>
<feature type="domain" description="MHYT" evidence="2">
    <location>
        <begin position="1"/>
        <end position="162"/>
    </location>
</feature>
<dbReference type="PANTHER" id="PTHR35152">
    <property type="entry name" value="DOMAIN SIGNALLING PROTEIN, PUTATIVE (AFU_ORTHOLOGUE AFUA_5G11310)-RELATED"/>
    <property type="match status" value="1"/>
</dbReference>
<dbReference type="EMBL" id="JAPUFD010000005">
    <property type="protein sequence ID" value="MDI1487176.1"/>
    <property type="molecule type" value="Genomic_DNA"/>
</dbReference>
<feature type="non-terminal residue" evidence="3">
    <location>
        <position position="186"/>
    </location>
</feature>
<feature type="transmembrane region" description="Helical" evidence="1">
    <location>
        <begin position="41"/>
        <end position="60"/>
    </location>
</feature>
<sequence length="186" mass="20149">MVSAAILMGGMAIWSMHYLGNRAIDIDGGDFDLQIEYSPGYTAGSFFLAVFGVMLAFYFFSVRENLTWSGTTLGGFFMGSAICGMHYMGQGGINNYTSVYYPRFVIGSALIAISASMVALRIFFQSKAKWTNTAVRRGGSAVLLATAVCGMHYCASAGTRYRLKNFNAGRSLGLSREHVVTTVICL</sequence>
<evidence type="ECO:0000256" key="1">
    <source>
        <dbReference type="SAM" id="Phobius"/>
    </source>
</evidence>
<evidence type="ECO:0000259" key="2">
    <source>
        <dbReference type="PROSITE" id="PS50924"/>
    </source>
</evidence>
<dbReference type="PANTHER" id="PTHR35152:SF1">
    <property type="entry name" value="DOMAIN SIGNALLING PROTEIN, PUTATIVE (AFU_ORTHOLOGUE AFUA_5G11310)-RELATED"/>
    <property type="match status" value="1"/>
</dbReference>
<dbReference type="Proteomes" id="UP001161017">
    <property type="component" value="Unassembled WGS sequence"/>
</dbReference>
<name>A0AA43QIJ7_9LECA</name>
<protein>
    <recommendedName>
        <fullName evidence="2">MHYT domain-containing protein</fullName>
    </recommendedName>
</protein>